<keyword evidence="3 8" id="KW-0812">Transmembrane</keyword>
<dbReference type="GO" id="GO:0016117">
    <property type="term" value="P:carotenoid biosynthetic process"/>
    <property type="evidence" value="ECO:0007669"/>
    <property type="project" value="UniProtKB-KW"/>
</dbReference>
<keyword evidence="4" id="KW-0125">Carotenoid biosynthesis</keyword>
<dbReference type="GO" id="GO:0045436">
    <property type="term" value="F:lycopene beta cyclase activity"/>
    <property type="evidence" value="ECO:0007669"/>
    <property type="project" value="UniProtKB-ARBA"/>
</dbReference>
<name>A0A1G2H7P0_9BACT</name>
<comment type="subcellular location">
    <subcellularLocation>
        <location evidence="1">Membrane</location>
        <topology evidence="1">Multi-pass membrane protein</topology>
    </subcellularLocation>
</comment>
<evidence type="ECO:0000256" key="7">
    <source>
        <dbReference type="ARBA" id="ARBA00023235"/>
    </source>
</evidence>
<keyword evidence="7" id="KW-0413">Isomerase</keyword>
<keyword evidence="5 8" id="KW-1133">Transmembrane helix</keyword>
<accession>A0A1G2H7P0</accession>
<gene>
    <name evidence="10" type="ORF">A2827_02220</name>
</gene>
<feature type="transmembrane region" description="Helical" evidence="8">
    <location>
        <begin position="6"/>
        <end position="23"/>
    </location>
</feature>
<reference evidence="10 11" key="1">
    <citation type="journal article" date="2016" name="Nat. Commun.">
        <title>Thousands of microbial genomes shed light on interconnected biogeochemical processes in an aquifer system.</title>
        <authorList>
            <person name="Anantharaman K."/>
            <person name="Brown C.T."/>
            <person name="Hug L.A."/>
            <person name="Sharon I."/>
            <person name="Castelle C.J."/>
            <person name="Probst A.J."/>
            <person name="Thomas B.C."/>
            <person name="Singh A."/>
            <person name="Wilkins M.J."/>
            <person name="Karaoz U."/>
            <person name="Brodie E.L."/>
            <person name="Williams K.H."/>
            <person name="Hubbard S.S."/>
            <person name="Banfield J.F."/>
        </authorList>
    </citation>
    <scope>NUCLEOTIDE SEQUENCE [LARGE SCALE GENOMIC DNA]</scope>
</reference>
<evidence type="ECO:0000256" key="5">
    <source>
        <dbReference type="ARBA" id="ARBA00022989"/>
    </source>
</evidence>
<keyword evidence="6 8" id="KW-0472">Membrane</keyword>
<dbReference type="InterPro" id="IPR017825">
    <property type="entry name" value="Lycopene_cyclase_dom"/>
</dbReference>
<dbReference type="STRING" id="1802158.A2827_02220"/>
<organism evidence="10 11">
    <name type="scientific">Candidatus Spechtbacteria bacterium RIFCSPHIGHO2_01_FULL_43_30</name>
    <dbReference type="NCBI Taxonomy" id="1802158"/>
    <lineage>
        <taxon>Bacteria</taxon>
        <taxon>Candidatus Spechtiibacteriota</taxon>
    </lineage>
</organism>
<feature type="transmembrane region" description="Helical" evidence="8">
    <location>
        <begin position="78"/>
        <end position="96"/>
    </location>
</feature>
<evidence type="ECO:0000256" key="1">
    <source>
        <dbReference type="ARBA" id="ARBA00004141"/>
    </source>
</evidence>
<evidence type="ECO:0000256" key="3">
    <source>
        <dbReference type="ARBA" id="ARBA00022692"/>
    </source>
</evidence>
<evidence type="ECO:0000259" key="9">
    <source>
        <dbReference type="Pfam" id="PF18916"/>
    </source>
</evidence>
<dbReference type="Pfam" id="PF18916">
    <property type="entry name" value="Lycopene_cyc"/>
    <property type="match status" value="1"/>
</dbReference>
<evidence type="ECO:0000256" key="8">
    <source>
        <dbReference type="SAM" id="Phobius"/>
    </source>
</evidence>
<dbReference type="AlphaFoldDB" id="A0A1G2H7P0"/>
<comment type="caution">
    <text evidence="10">The sequence shown here is derived from an EMBL/GenBank/DDBJ whole genome shotgun (WGS) entry which is preliminary data.</text>
</comment>
<dbReference type="EMBL" id="MHOD01000009">
    <property type="protein sequence ID" value="OGZ58369.1"/>
    <property type="molecule type" value="Genomic_DNA"/>
</dbReference>
<dbReference type="GO" id="GO:0016020">
    <property type="term" value="C:membrane"/>
    <property type="evidence" value="ECO:0007669"/>
    <property type="project" value="UniProtKB-SubCell"/>
</dbReference>
<dbReference type="NCBIfam" id="TIGR03462">
    <property type="entry name" value="CarR_dom_SF"/>
    <property type="match status" value="1"/>
</dbReference>
<proteinExistence type="predicted"/>
<evidence type="ECO:0000313" key="10">
    <source>
        <dbReference type="EMBL" id="OGZ58369.1"/>
    </source>
</evidence>
<evidence type="ECO:0000256" key="6">
    <source>
        <dbReference type="ARBA" id="ARBA00023136"/>
    </source>
</evidence>
<feature type="transmembrane region" description="Helical" evidence="8">
    <location>
        <begin position="35"/>
        <end position="53"/>
    </location>
</feature>
<feature type="domain" description="Lycopene cyclase" evidence="9">
    <location>
        <begin position="6"/>
        <end position="93"/>
    </location>
</feature>
<dbReference type="GO" id="GO:0016872">
    <property type="term" value="F:intramolecular lyase activity"/>
    <property type="evidence" value="ECO:0007669"/>
    <property type="project" value="InterPro"/>
</dbReference>
<comment type="pathway">
    <text evidence="2">Carotenoid biosynthesis.</text>
</comment>
<sequence>MPIYLIYLAVFFALPVAILWAVYKKEFSKYKKTILWSLFFVFTLGWFWDWMSYKTEVWKYDSAKTAGVWISGIPIEEFIGFYLFGTLLILSVILTVRKYVSRS</sequence>
<protein>
    <recommendedName>
        <fullName evidence="9">Lycopene cyclase domain-containing protein</fullName>
    </recommendedName>
</protein>
<dbReference type="Proteomes" id="UP000177932">
    <property type="component" value="Unassembled WGS sequence"/>
</dbReference>
<evidence type="ECO:0000313" key="11">
    <source>
        <dbReference type="Proteomes" id="UP000177932"/>
    </source>
</evidence>
<evidence type="ECO:0000256" key="2">
    <source>
        <dbReference type="ARBA" id="ARBA00004829"/>
    </source>
</evidence>
<evidence type="ECO:0000256" key="4">
    <source>
        <dbReference type="ARBA" id="ARBA00022746"/>
    </source>
</evidence>